<dbReference type="Pfam" id="PF12697">
    <property type="entry name" value="Abhydrolase_6"/>
    <property type="match status" value="1"/>
</dbReference>
<proteinExistence type="predicted"/>
<dbReference type="EMBL" id="LS483343">
    <property type="protein sequence ID" value="SQF40017.1"/>
    <property type="molecule type" value="Genomic_DNA"/>
</dbReference>
<gene>
    <name evidence="3" type="ORF">NCTC12278_00686</name>
</gene>
<accession>A0A2X3W328</accession>
<dbReference type="RefSeq" id="WP_018029547.1">
    <property type="nucleotide sequence ID" value="NZ_LS483343.1"/>
</dbReference>
<evidence type="ECO:0000259" key="2">
    <source>
        <dbReference type="Pfam" id="PF12697"/>
    </source>
</evidence>
<dbReference type="GO" id="GO:0016787">
    <property type="term" value="F:hydrolase activity"/>
    <property type="evidence" value="ECO:0007669"/>
    <property type="project" value="UniProtKB-KW"/>
</dbReference>
<dbReference type="SUPFAM" id="SSF53474">
    <property type="entry name" value="alpha/beta-Hydrolases"/>
    <property type="match status" value="1"/>
</dbReference>
<evidence type="ECO:0000256" key="1">
    <source>
        <dbReference type="ARBA" id="ARBA00022801"/>
    </source>
</evidence>
<dbReference type="PANTHER" id="PTHR43798">
    <property type="entry name" value="MONOACYLGLYCEROL LIPASE"/>
    <property type="match status" value="1"/>
</dbReference>
<dbReference type="AlphaFoldDB" id="A0A2X3W328"/>
<dbReference type="InterPro" id="IPR000073">
    <property type="entry name" value="AB_hydrolase_1"/>
</dbReference>
<keyword evidence="1 3" id="KW-0378">Hydrolase</keyword>
<dbReference type="InterPro" id="IPR050266">
    <property type="entry name" value="AB_hydrolase_sf"/>
</dbReference>
<feature type="domain" description="AB hydrolase-1" evidence="2">
    <location>
        <begin position="3"/>
        <end position="196"/>
    </location>
</feature>
<evidence type="ECO:0000313" key="3">
    <source>
        <dbReference type="EMBL" id="SQF40017.1"/>
    </source>
</evidence>
<reference evidence="3 4" key="1">
    <citation type="submission" date="2018-06" db="EMBL/GenBank/DDBJ databases">
        <authorList>
            <consortium name="Pathogen Informatics"/>
            <person name="Doyle S."/>
        </authorList>
    </citation>
    <scope>NUCLEOTIDE SEQUENCE [LARGE SCALE GENOMIC DNA]</scope>
    <source>
        <strain evidence="3 4">NCTC12278</strain>
    </source>
</reference>
<evidence type="ECO:0000313" key="4">
    <source>
        <dbReference type="Proteomes" id="UP000249495"/>
    </source>
</evidence>
<dbReference type="STRING" id="1123303.GCA_000372425_00218"/>
<name>A0A2X3W328_9STRE</name>
<dbReference type="Proteomes" id="UP000249495">
    <property type="component" value="Chromosome 1"/>
</dbReference>
<protein>
    <submittedName>
        <fullName evidence="3">Hydrolase</fullName>
    </submittedName>
</protein>
<keyword evidence="4" id="KW-1185">Reference proteome</keyword>
<dbReference type="PANTHER" id="PTHR43798:SF31">
    <property type="entry name" value="AB HYDROLASE SUPERFAMILY PROTEIN YCLE"/>
    <property type="match status" value="1"/>
</dbReference>
<dbReference type="Gene3D" id="3.40.50.1820">
    <property type="entry name" value="alpha/beta hydrolase"/>
    <property type="match status" value="2"/>
</dbReference>
<organism evidence="3 4">
    <name type="scientific">Streptococcus ferus</name>
    <dbReference type="NCBI Taxonomy" id="1345"/>
    <lineage>
        <taxon>Bacteria</taxon>
        <taxon>Bacillati</taxon>
        <taxon>Bacillota</taxon>
        <taxon>Bacilli</taxon>
        <taxon>Lactobacillales</taxon>
        <taxon>Streptococcaceae</taxon>
        <taxon>Streptococcus</taxon>
    </lineage>
</organism>
<sequence>MRLIFLHGLGQDKTAWDDVIVALPHQDCLTLDLFVDGKMPENFETLTEQVAGSLQEIEEDFILIGLSLGGVLALALSQYHFVHLKGLIISGAQYRLKGNFLYKLQLFVFQLLPQSVFKKRGVAKRPLLACLKSMSNLDLSERLKCIQLPTLILCGQKDKPNLLPAKEIAELIPNAKLAVIKKGGHLLNTEMPTVFATEITDFLKTLTEREVKYADSSNKGGRVSSPARLSLSSHICTRRD</sequence>
<dbReference type="GO" id="GO:0016020">
    <property type="term" value="C:membrane"/>
    <property type="evidence" value="ECO:0007669"/>
    <property type="project" value="TreeGrafter"/>
</dbReference>
<dbReference type="KEGG" id="sfer:NCTC12278_00686"/>
<dbReference type="InterPro" id="IPR029058">
    <property type="entry name" value="AB_hydrolase_fold"/>
</dbReference>